<dbReference type="InterPro" id="IPR028241">
    <property type="entry name" value="RAVE2/Rogdi"/>
</dbReference>
<reference evidence="2" key="1">
    <citation type="submission" date="2018-06" db="EMBL/GenBank/DDBJ databases">
        <authorList>
            <person name="Guldener U."/>
        </authorList>
    </citation>
    <scope>NUCLEOTIDE SEQUENCE [LARGE SCALE GENOMIC DNA]</scope>
    <source>
        <strain evidence="2">UTAD17</strain>
    </source>
</reference>
<name>A0A376B0Z4_9ASCO</name>
<dbReference type="AlphaFoldDB" id="A0A376B0Z4"/>
<gene>
    <name evidence="1" type="ORF">SCODWIG_00062</name>
</gene>
<proteinExistence type="predicted"/>
<dbReference type="PANTHER" id="PTHR13618">
    <property type="entry name" value="LEUCINE ZIPPER CONTAINING TRANSCRIPTION FACTOR LZF1"/>
    <property type="match status" value="1"/>
</dbReference>
<dbReference type="Pfam" id="PF10259">
    <property type="entry name" value="Rogdi_lz"/>
    <property type="match status" value="1"/>
</dbReference>
<dbReference type="EMBL" id="UFAJ01000004">
    <property type="protein sequence ID" value="SSD58301.1"/>
    <property type="molecule type" value="Genomic_DNA"/>
</dbReference>
<dbReference type="Proteomes" id="UP000262825">
    <property type="component" value="Unassembled WGS sequence"/>
</dbReference>
<sequence length="342" mass="39471">MTTKLYPNDYFGTTIPDINHELDWLIKEIIKPQLPDLTDTLETCLQLLTSEQTFKLPITNKDHPNSLGELKGTLTRQSGYIIDYQLKFFFPDFHRGKTFYLSNRDESNKDIITGKKILLQQLSDTIENIKTLIEILETLQDIKNPNQFKKVFQKLNNIFKETCSLLNNPSKNLLFPNFALPLLPQLTSAHHVVVPEIIVLQNELHLEFRCLENCQRKPWSEIDATGKSLTDRIKQDLVTNRQYNLSQLLSSQQASTRYNDLKIVEPSFFHNLAASTNNNNTEFTMQEIQNYLTQCVTYQNKVYLDLGKIICTTSDPYLISVCSKLQSLNSTISNHYSNLVDL</sequence>
<dbReference type="VEuPathDB" id="FungiDB:SCODWIG_00062"/>
<protein>
    <submittedName>
        <fullName evidence="1">Related to Regulator of V-ATPase in vacuolar membrane protein 2</fullName>
    </submittedName>
</protein>
<organism evidence="1 2">
    <name type="scientific">Saccharomycodes ludwigii</name>
    <dbReference type="NCBI Taxonomy" id="36035"/>
    <lineage>
        <taxon>Eukaryota</taxon>
        <taxon>Fungi</taxon>
        <taxon>Dikarya</taxon>
        <taxon>Ascomycota</taxon>
        <taxon>Saccharomycotina</taxon>
        <taxon>Saccharomycetes</taxon>
        <taxon>Saccharomycodales</taxon>
        <taxon>Saccharomycodaceae</taxon>
        <taxon>Saccharomycodes</taxon>
    </lineage>
</organism>
<keyword evidence="2" id="KW-1185">Reference proteome</keyword>
<evidence type="ECO:0000313" key="2">
    <source>
        <dbReference type="Proteomes" id="UP000262825"/>
    </source>
</evidence>
<dbReference type="PANTHER" id="PTHR13618:SF1">
    <property type="entry name" value="PROTEIN ROGDI HOMOLOG"/>
    <property type="match status" value="1"/>
</dbReference>
<dbReference type="GO" id="GO:0043291">
    <property type="term" value="C:RAVE complex"/>
    <property type="evidence" value="ECO:0007669"/>
    <property type="project" value="TreeGrafter"/>
</dbReference>
<accession>A0A376B0Z4</accession>
<dbReference type="OrthoDB" id="66510at2759"/>
<evidence type="ECO:0000313" key="1">
    <source>
        <dbReference type="EMBL" id="SSD58301.1"/>
    </source>
</evidence>